<evidence type="ECO:0008006" key="3">
    <source>
        <dbReference type="Google" id="ProtNLM"/>
    </source>
</evidence>
<dbReference type="PANTHER" id="PTHR39401:SF1">
    <property type="entry name" value="SNOAL-LIKE DOMAIN-CONTAINING PROTEIN"/>
    <property type="match status" value="1"/>
</dbReference>
<keyword evidence="2" id="KW-1185">Reference proteome</keyword>
<accession>A0A317XK31</accession>
<proteinExistence type="predicted"/>
<organism evidence="1 2">
    <name type="scientific">Testicularia cyperi</name>
    <dbReference type="NCBI Taxonomy" id="1882483"/>
    <lineage>
        <taxon>Eukaryota</taxon>
        <taxon>Fungi</taxon>
        <taxon>Dikarya</taxon>
        <taxon>Basidiomycota</taxon>
        <taxon>Ustilaginomycotina</taxon>
        <taxon>Ustilaginomycetes</taxon>
        <taxon>Ustilaginales</taxon>
        <taxon>Anthracoideaceae</taxon>
        <taxon>Testicularia</taxon>
    </lineage>
</organism>
<dbReference type="PANTHER" id="PTHR39401">
    <property type="entry name" value="SNOAL-LIKE DOMAIN-CONTAINING PROTEIN"/>
    <property type="match status" value="1"/>
</dbReference>
<dbReference type="AlphaFoldDB" id="A0A317XK31"/>
<dbReference type="STRING" id="1882483.A0A317XK31"/>
<protein>
    <recommendedName>
        <fullName evidence="3">SnoaL-like domain-containing protein</fullName>
    </recommendedName>
</protein>
<gene>
    <name evidence="1" type="ORF">BCV70DRAFT_201956</name>
</gene>
<dbReference type="InParanoid" id="A0A317XK31"/>
<dbReference type="OrthoDB" id="3468019at2759"/>
<evidence type="ECO:0000313" key="1">
    <source>
        <dbReference type="EMBL" id="PWY98634.1"/>
    </source>
</evidence>
<dbReference type="Proteomes" id="UP000246740">
    <property type="component" value="Unassembled WGS sequence"/>
</dbReference>
<name>A0A317XK31_9BASI</name>
<evidence type="ECO:0000313" key="2">
    <source>
        <dbReference type="Proteomes" id="UP000246740"/>
    </source>
</evidence>
<sequence length="149" mass="17139">MTEEINNNNNNNNVSPSSDIPPAIAEFVKRFYEVSDTPNVHQQYVDCFITDEQRLSFQIGPMDPTDQPSGILAWREKGWEGVTRRKHVVHAVFLSPERDNDIMLDGYVEMDKNGSTLKFNWAGRMVFDEDSIEKGQPIIETYKVWLSQA</sequence>
<reference evidence="1 2" key="1">
    <citation type="journal article" date="2018" name="Mol. Biol. Evol.">
        <title>Broad Genomic Sampling Reveals a Smut Pathogenic Ancestry of the Fungal Clade Ustilaginomycotina.</title>
        <authorList>
            <person name="Kijpornyongpan T."/>
            <person name="Mondo S.J."/>
            <person name="Barry K."/>
            <person name="Sandor L."/>
            <person name="Lee J."/>
            <person name="Lipzen A."/>
            <person name="Pangilinan J."/>
            <person name="LaButti K."/>
            <person name="Hainaut M."/>
            <person name="Henrissat B."/>
            <person name="Grigoriev I.V."/>
            <person name="Spatafora J.W."/>
            <person name="Aime M.C."/>
        </authorList>
    </citation>
    <scope>NUCLEOTIDE SEQUENCE [LARGE SCALE GENOMIC DNA]</scope>
    <source>
        <strain evidence="1 2">MCA 3645</strain>
    </source>
</reference>
<dbReference type="EMBL" id="KZ819198">
    <property type="protein sequence ID" value="PWY98634.1"/>
    <property type="molecule type" value="Genomic_DNA"/>
</dbReference>